<dbReference type="AlphaFoldDB" id="A0A078A435"/>
<dbReference type="SUPFAM" id="SSF47954">
    <property type="entry name" value="Cyclin-like"/>
    <property type="match status" value="1"/>
</dbReference>
<evidence type="ECO:0000259" key="2">
    <source>
        <dbReference type="SMART" id="SM00385"/>
    </source>
</evidence>
<dbReference type="Gene3D" id="1.10.472.10">
    <property type="entry name" value="Cyclin-like"/>
    <property type="match status" value="1"/>
</dbReference>
<organism evidence="3 4">
    <name type="scientific">Stylonychia lemnae</name>
    <name type="common">Ciliate</name>
    <dbReference type="NCBI Taxonomy" id="5949"/>
    <lineage>
        <taxon>Eukaryota</taxon>
        <taxon>Sar</taxon>
        <taxon>Alveolata</taxon>
        <taxon>Ciliophora</taxon>
        <taxon>Intramacronucleata</taxon>
        <taxon>Spirotrichea</taxon>
        <taxon>Stichotrichia</taxon>
        <taxon>Sporadotrichida</taxon>
        <taxon>Oxytrichidae</taxon>
        <taxon>Stylonychinae</taxon>
        <taxon>Stylonychia</taxon>
    </lineage>
</organism>
<sequence>MTHPRQHLMKQLKSNNWPSAIIFKGQDSGRQFDKKFTLCSTRSEEFDDLYIDEGIKLGQETKIKKRENPFVQQFKTKLSLEQGMILPSSNQQTRKFVSQDNKNDKLIINYERNVQNNLCKIPNDSCYQKIILEELQKKDESPIIKHKEKQGNTLKSELCKDQWFANQETSEQAHDLDLQIIDLNQFQDEEKDHISLVEEQKAEEKFYKNSDSITIKQEMNQIAHQSIKQSEFIIPQPIKETQNQQFEGALDPTISREIRQYAIERMIIILHLNQSLDVQVLIFAIQLFDNFLRTKKFLNLSETNPNTVILTILSCLSLSSQYLDDMPLSNQELAQTIQNNNFSQDDIYEMCEKIFNTEGFTLEFLDLSNSCITMITEFLNSNTQKNNESYKSIFKPIFTQKLTEYVEQISLTYHIQEMNKEIQNLEDFKVAIVLLALKHYLKDLHLNSIIQMTKCNLHSDLQLIQDKNLDQFLSIKELRKNFKVHNIQSTYQKSIIKDITAKLVNNNNSRESLSYSE</sequence>
<evidence type="ECO:0000313" key="4">
    <source>
        <dbReference type="Proteomes" id="UP000039865"/>
    </source>
</evidence>
<dbReference type="InParanoid" id="A0A078A435"/>
<feature type="domain" description="Cyclin-like" evidence="2">
    <location>
        <begin position="265"/>
        <end position="356"/>
    </location>
</feature>
<dbReference type="InterPro" id="IPR006671">
    <property type="entry name" value="Cyclin_N"/>
</dbReference>
<dbReference type="Pfam" id="PF00134">
    <property type="entry name" value="Cyclin_N"/>
    <property type="match status" value="1"/>
</dbReference>
<proteinExistence type="inferred from homology"/>
<dbReference type="EMBL" id="CCKQ01005134">
    <property type="protein sequence ID" value="CDW76288.1"/>
    <property type="molecule type" value="Genomic_DNA"/>
</dbReference>
<dbReference type="InterPro" id="IPR013763">
    <property type="entry name" value="Cyclin-like_dom"/>
</dbReference>
<gene>
    <name evidence="3" type="primary">Contig14574.g15526</name>
    <name evidence="3" type="ORF">STYLEM_5288</name>
</gene>
<protein>
    <recommendedName>
        <fullName evidence="2">Cyclin-like domain-containing protein</fullName>
    </recommendedName>
</protein>
<dbReference type="SMART" id="SM00385">
    <property type="entry name" value="CYCLIN"/>
    <property type="match status" value="1"/>
</dbReference>
<keyword evidence="4" id="KW-1185">Reference proteome</keyword>
<keyword evidence="1" id="KW-0195">Cyclin</keyword>
<reference evidence="3 4" key="1">
    <citation type="submission" date="2014-06" db="EMBL/GenBank/DDBJ databases">
        <authorList>
            <person name="Swart Estienne"/>
        </authorList>
    </citation>
    <scope>NUCLEOTIDE SEQUENCE [LARGE SCALE GENOMIC DNA]</scope>
    <source>
        <strain evidence="3 4">130c</strain>
    </source>
</reference>
<accession>A0A078A435</accession>
<evidence type="ECO:0000313" key="3">
    <source>
        <dbReference type="EMBL" id="CDW76288.1"/>
    </source>
</evidence>
<evidence type="ECO:0000256" key="1">
    <source>
        <dbReference type="RuleBase" id="RU000383"/>
    </source>
</evidence>
<dbReference type="InterPro" id="IPR036915">
    <property type="entry name" value="Cyclin-like_sf"/>
</dbReference>
<name>A0A078A435_STYLE</name>
<dbReference type="Proteomes" id="UP000039865">
    <property type="component" value="Unassembled WGS sequence"/>
</dbReference>
<comment type="similarity">
    <text evidence="1">Belongs to the cyclin family.</text>
</comment>